<name>A0A245ZTZ4_9SPHN</name>
<dbReference type="Pfam" id="PF00563">
    <property type="entry name" value="EAL"/>
    <property type="match status" value="1"/>
</dbReference>
<evidence type="ECO:0000313" key="2">
    <source>
        <dbReference type="EMBL" id="OWK33214.1"/>
    </source>
</evidence>
<dbReference type="InterPro" id="IPR035919">
    <property type="entry name" value="EAL_sf"/>
</dbReference>
<gene>
    <name evidence="2" type="primary">ycgF_1</name>
    <name evidence="2" type="ORF">SPDO_00880</name>
</gene>
<dbReference type="GO" id="GO:0071111">
    <property type="term" value="F:cyclic-guanylate-specific phosphodiesterase activity"/>
    <property type="evidence" value="ECO:0007669"/>
    <property type="project" value="InterPro"/>
</dbReference>
<dbReference type="Gene3D" id="3.20.20.450">
    <property type="entry name" value="EAL domain"/>
    <property type="match status" value="1"/>
</dbReference>
<evidence type="ECO:0000313" key="3">
    <source>
        <dbReference type="Proteomes" id="UP000197290"/>
    </source>
</evidence>
<dbReference type="SUPFAM" id="SSF141868">
    <property type="entry name" value="EAL domain-like"/>
    <property type="match status" value="1"/>
</dbReference>
<reference evidence="2 3" key="1">
    <citation type="submission" date="2017-03" db="EMBL/GenBank/DDBJ databases">
        <title>Genome sequence of Sphingomonas dokdonensis DSM 21029.</title>
        <authorList>
            <person name="Poehlein A."/>
            <person name="Wuebbeler J.H."/>
            <person name="Steinbuechel A."/>
            <person name="Daniel R."/>
        </authorList>
    </citation>
    <scope>NUCLEOTIDE SEQUENCE [LARGE SCALE GENOMIC DNA]</scope>
    <source>
        <strain evidence="2 3">DSM 21029</strain>
    </source>
</reference>
<dbReference type="Proteomes" id="UP000197290">
    <property type="component" value="Unassembled WGS sequence"/>
</dbReference>
<dbReference type="EMBL" id="NBBI01000001">
    <property type="protein sequence ID" value="OWK33214.1"/>
    <property type="molecule type" value="Genomic_DNA"/>
</dbReference>
<dbReference type="InterPro" id="IPR001633">
    <property type="entry name" value="EAL_dom"/>
</dbReference>
<keyword evidence="3" id="KW-1185">Reference proteome</keyword>
<feature type="domain" description="EAL" evidence="1">
    <location>
        <begin position="9"/>
        <end position="259"/>
    </location>
</feature>
<sequence length="260" mass="28614">MPYLFTMRMERLCSGCRDGSDFELPFTMAFQPIVDVAAGKVFAYEALVRGVAGAGAHQILSGVNEANRYSFDQACRVKAIEMAVEAGLMQSDAKLSINFLPNAVYSPLACIQLTLATARSVDLPTDRLIFEFTENEQMGSPEHVSSIIDTYKKIGFTVAIDDFGAGHSGLDMFASFCPDEIKLDMQLVRGIDGDHRRQAIVRAVVNMCEDLNTLVVAEGIENAQEASALRNLGVRYHQGYWYARPKIGKLPAINPECFVN</sequence>
<dbReference type="PROSITE" id="PS50883">
    <property type="entry name" value="EAL"/>
    <property type="match status" value="1"/>
</dbReference>
<dbReference type="PANTHER" id="PTHR33121:SF15">
    <property type="entry name" value="BLUE LIGHT- AND TEMPERATURE-REGULATED ANTIREPRESSOR BLUF"/>
    <property type="match status" value="1"/>
</dbReference>
<comment type="caution">
    <text evidence="2">The sequence shown here is derived from an EMBL/GenBank/DDBJ whole genome shotgun (WGS) entry which is preliminary data.</text>
</comment>
<dbReference type="InterPro" id="IPR050706">
    <property type="entry name" value="Cyclic-di-GMP_PDE-like"/>
</dbReference>
<dbReference type="PANTHER" id="PTHR33121">
    <property type="entry name" value="CYCLIC DI-GMP PHOSPHODIESTERASE PDEF"/>
    <property type="match status" value="1"/>
</dbReference>
<dbReference type="AlphaFoldDB" id="A0A245ZTZ4"/>
<dbReference type="SMART" id="SM00052">
    <property type="entry name" value="EAL"/>
    <property type="match status" value="1"/>
</dbReference>
<proteinExistence type="predicted"/>
<dbReference type="CDD" id="cd01948">
    <property type="entry name" value="EAL"/>
    <property type="match status" value="1"/>
</dbReference>
<organism evidence="2 3">
    <name type="scientific">Sphingomonas dokdonensis</name>
    <dbReference type="NCBI Taxonomy" id="344880"/>
    <lineage>
        <taxon>Bacteria</taxon>
        <taxon>Pseudomonadati</taxon>
        <taxon>Pseudomonadota</taxon>
        <taxon>Alphaproteobacteria</taxon>
        <taxon>Sphingomonadales</taxon>
        <taxon>Sphingomonadaceae</taxon>
        <taxon>Sphingomonas</taxon>
    </lineage>
</organism>
<protein>
    <submittedName>
        <fullName evidence="2">Blue light-and temperature-regulated antirepressor YcgF</fullName>
    </submittedName>
</protein>
<evidence type="ECO:0000259" key="1">
    <source>
        <dbReference type="PROSITE" id="PS50883"/>
    </source>
</evidence>
<accession>A0A245ZTZ4</accession>